<comment type="similarity">
    <text evidence="1">Belongs to the UDP-glycosyltransferase family.</text>
</comment>
<dbReference type="PANTHER" id="PTHR48047">
    <property type="entry name" value="GLYCOSYLTRANSFERASE"/>
    <property type="match status" value="1"/>
</dbReference>
<dbReference type="SUPFAM" id="SSF53756">
    <property type="entry name" value="UDP-Glycosyltransferase/glycogen phosphorylase"/>
    <property type="match status" value="1"/>
</dbReference>
<evidence type="ECO:0000313" key="4">
    <source>
        <dbReference type="Proteomes" id="UP001150217"/>
    </source>
</evidence>
<dbReference type="Proteomes" id="UP001150217">
    <property type="component" value="Unassembled WGS sequence"/>
</dbReference>
<dbReference type="EMBL" id="JANVFT010000021">
    <property type="protein sequence ID" value="KAJ4497415.1"/>
    <property type="molecule type" value="Genomic_DNA"/>
</dbReference>
<proteinExistence type="inferred from homology"/>
<sequence>MGSIIASNITHVVVHAMPAAWGHNKPLCALVVHILEDHPEIVVTYFTASGIYSKIIAELKRLEPAKYAAIESRMNIIDITGPDVDLLKPLDTFESNFQALYSSSQVTCLTTNKTIDGLPRPTLAIIDPFATYAFESIRKTAGLRISILAWWTTNVGSLLRLLGPAHLGGVSEPALETAEGRAEIKRKIFAGEQIKWHECIGKIVNIPGINPSYDYEWFPQQSAVTSLAAVVEKTGSIYIREADGVICVSTPRFEPEADEVVKEWFASMGKAWYTVGPLLIHSLNMNSRLIQAKSESDILVEAFLDRIQKEFGNKSLLYMSFGTVWWPEQDDRVWAVIDGLIEKRQPFLFSHPSPFMHFPAEIKKKIDASGIAMELNWSPQELILTHPVTGWFLTHGGWNSVEEAFAHRVPLIFWPFQADQPYTVMRLLALKAAFELIEVRTGIVGARIPYGCKELPAFTPASAKAEILRLVEKLRLDEGSVIRQNFEAVASTVGQAWDVPDGESRKNTSAMLKKFL</sequence>
<comment type="caution">
    <text evidence="3">The sequence shown here is derived from an EMBL/GenBank/DDBJ whole genome shotgun (WGS) entry which is preliminary data.</text>
</comment>
<name>A0ABQ8VPN6_9AGAR</name>
<accession>A0ABQ8VPN6</accession>
<protein>
    <recommendedName>
        <fullName evidence="5">UDP-Glycosyltransferase/glycogen phosphorylase</fullName>
    </recommendedName>
</protein>
<evidence type="ECO:0000256" key="2">
    <source>
        <dbReference type="ARBA" id="ARBA00022679"/>
    </source>
</evidence>
<reference evidence="3" key="1">
    <citation type="submission" date="2022-08" db="EMBL/GenBank/DDBJ databases">
        <title>A Global Phylogenomic Analysis of the Shiitake Genus Lentinula.</title>
        <authorList>
            <consortium name="DOE Joint Genome Institute"/>
            <person name="Sierra-Patev S."/>
            <person name="Min B."/>
            <person name="Naranjo-Ortiz M."/>
            <person name="Looney B."/>
            <person name="Konkel Z."/>
            <person name="Slot J.C."/>
            <person name="Sakamoto Y."/>
            <person name="Steenwyk J.L."/>
            <person name="Rokas A."/>
            <person name="Carro J."/>
            <person name="Camarero S."/>
            <person name="Ferreira P."/>
            <person name="Molpeceres G."/>
            <person name="Ruiz-Duenas F.J."/>
            <person name="Serrano A."/>
            <person name="Henrissat B."/>
            <person name="Drula E."/>
            <person name="Hughes K.W."/>
            <person name="Mata J.L."/>
            <person name="Ishikawa N.K."/>
            <person name="Vargas-Isla R."/>
            <person name="Ushijima S."/>
            <person name="Smith C.A."/>
            <person name="Ahrendt S."/>
            <person name="Andreopoulos W."/>
            <person name="He G."/>
            <person name="Labutti K."/>
            <person name="Lipzen A."/>
            <person name="Ng V."/>
            <person name="Riley R."/>
            <person name="Sandor L."/>
            <person name="Barry K."/>
            <person name="Martinez A.T."/>
            <person name="Xiao Y."/>
            <person name="Gibbons J.G."/>
            <person name="Terashima K."/>
            <person name="Grigoriev I.V."/>
            <person name="Hibbett D.S."/>
        </authorList>
    </citation>
    <scope>NUCLEOTIDE SEQUENCE</scope>
    <source>
        <strain evidence="3">RHP3577 ss4</strain>
    </source>
</reference>
<dbReference type="Pfam" id="PF00201">
    <property type="entry name" value="UDPGT"/>
    <property type="match status" value="1"/>
</dbReference>
<keyword evidence="2" id="KW-0808">Transferase</keyword>
<gene>
    <name evidence="3" type="ORF">C8R41DRAFT_879517</name>
</gene>
<dbReference type="InterPro" id="IPR002213">
    <property type="entry name" value="UDP_glucos_trans"/>
</dbReference>
<evidence type="ECO:0000313" key="3">
    <source>
        <dbReference type="EMBL" id="KAJ4497415.1"/>
    </source>
</evidence>
<keyword evidence="4" id="KW-1185">Reference proteome</keyword>
<evidence type="ECO:0008006" key="5">
    <source>
        <dbReference type="Google" id="ProtNLM"/>
    </source>
</evidence>
<organism evidence="3 4">
    <name type="scientific">Lentinula lateritia</name>
    <dbReference type="NCBI Taxonomy" id="40482"/>
    <lineage>
        <taxon>Eukaryota</taxon>
        <taxon>Fungi</taxon>
        <taxon>Dikarya</taxon>
        <taxon>Basidiomycota</taxon>
        <taxon>Agaricomycotina</taxon>
        <taxon>Agaricomycetes</taxon>
        <taxon>Agaricomycetidae</taxon>
        <taxon>Agaricales</taxon>
        <taxon>Marasmiineae</taxon>
        <taxon>Omphalotaceae</taxon>
        <taxon>Lentinula</taxon>
    </lineage>
</organism>
<evidence type="ECO:0000256" key="1">
    <source>
        <dbReference type="ARBA" id="ARBA00009995"/>
    </source>
</evidence>
<dbReference type="Gene3D" id="3.40.50.2000">
    <property type="entry name" value="Glycogen Phosphorylase B"/>
    <property type="match status" value="2"/>
</dbReference>